<gene>
    <name evidence="3" type="ORF">PG1C_07905</name>
</gene>
<dbReference type="EMBL" id="CP010554">
    <property type="protein sequence ID" value="AJP48404.1"/>
    <property type="molecule type" value="Genomic_DNA"/>
</dbReference>
<dbReference type="SUPFAM" id="SSF58113">
    <property type="entry name" value="Apolipoprotein A-I"/>
    <property type="match status" value="1"/>
</dbReference>
<keyword evidence="2" id="KW-0732">Signal</keyword>
<evidence type="ECO:0000313" key="4">
    <source>
        <dbReference type="Proteomes" id="UP000061603"/>
    </source>
</evidence>
<sequence>MNVRYLMMAAFMSLGSFGMAAAHAEDAANVTHGPGMHRGEMREEMKKHCEANPQKCAEMKERMKKEHEEVRAACEKEPARCKEIRQEHREKMREKLCAENPEQCAKMKARHEAMQKQCAADPKACEAKKAEMREKMKERMKQHHEQRMESHESMTTPDGASPDKK</sequence>
<reference evidence="3 4" key="1">
    <citation type="journal article" date="2015" name="Genome Announc.">
        <title>Complete Genome Sequence of a Novel Bacterium within the Family Rhodocyclaceae That Degrades Polycyclic Aromatic Hydrocarbons.</title>
        <authorList>
            <person name="Singleton D.R."/>
            <person name="Dickey A.N."/>
            <person name="Scholl E.H."/>
            <person name="Wright F.A."/>
            <person name="Aitken M.D."/>
        </authorList>
    </citation>
    <scope>NUCLEOTIDE SEQUENCE [LARGE SCALE GENOMIC DNA]</scope>
    <source>
        <strain evidence="4">PG1-Ca6</strain>
    </source>
</reference>
<protein>
    <submittedName>
        <fullName evidence="3">Uncharacterized protein</fullName>
    </submittedName>
</protein>
<dbReference type="AlphaFoldDB" id="A0A0C5J9M2"/>
<evidence type="ECO:0000313" key="3">
    <source>
        <dbReference type="EMBL" id="AJP48404.1"/>
    </source>
</evidence>
<name>A0A0C5J9M2_9PROT</name>
<feature type="signal peptide" evidence="2">
    <location>
        <begin position="1"/>
        <end position="24"/>
    </location>
</feature>
<evidence type="ECO:0000256" key="2">
    <source>
        <dbReference type="SAM" id="SignalP"/>
    </source>
</evidence>
<feature type="compositionally biased region" description="Basic and acidic residues" evidence="1">
    <location>
        <begin position="133"/>
        <end position="152"/>
    </location>
</feature>
<dbReference type="KEGG" id="rbu:PG1C_07905"/>
<feature type="chain" id="PRO_5002178766" evidence="2">
    <location>
        <begin position="25"/>
        <end position="165"/>
    </location>
</feature>
<dbReference type="STRING" id="1565605.PG1C_07905"/>
<organism evidence="3 4">
    <name type="scientific">Rugosibacter aromaticivorans</name>
    <dbReference type="NCBI Taxonomy" id="1565605"/>
    <lineage>
        <taxon>Bacteria</taxon>
        <taxon>Pseudomonadati</taxon>
        <taxon>Pseudomonadota</taxon>
        <taxon>Betaproteobacteria</taxon>
        <taxon>Nitrosomonadales</taxon>
        <taxon>Sterolibacteriaceae</taxon>
        <taxon>Rugosibacter</taxon>
    </lineage>
</organism>
<dbReference type="Proteomes" id="UP000061603">
    <property type="component" value="Chromosome"/>
</dbReference>
<feature type="region of interest" description="Disordered" evidence="1">
    <location>
        <begin position="133"/>
        <end position="165"/>
    </location>
</feature>
<dbReference type="HOGENOM" id="CLU_1802124_0_0_4"/>
<evidence type="ECO:0000256" key="1">
    <source>
        <dbReference type="SAM" id="MobiDB-lite"/>
    </source>
</evidence>
<accession>A0A0C5J9M2</accession>
<keyword evidence="4" id="KW-1185">Reference proteome</keyword>
<proteinExistence type="predicted"/>